<dbReference type="Gene3D" id="3.50.50.60">
    <property type="entry name" value="FAD/NAD(P)-binding domain"/>
    <property type="match status" value="1"/>
</dbReference>
<reference evidence="8 9" key="1">
    <citation type="submission" date="2019-08" db="EMBL/GenBank/DDBJ databases">
        <title>100 year-old enigma solved: identification of Planctomyces bekefii, the type genus and species of the phylum Planctomycetes.</title>
        <authorList>
            <person name="Svetlana D.N."/>
            <person name="Overmann J."/>
        </authorList>
    </citation>
    <scope>NUCLEOTIDE SEQUENCE [LARGE SCALE GENOMIC DNA]</scope>
    <source>
        <strain evidence="8">Phe10_nw2017</strain>
    </source>
</reference>
<dbReference type="SUPFAM" id="SSF51905">
    <property type="entry name" value="FAD/NAD(P)-binding domain"/>
    <property type="match status" value="1"/>
</dbReference>
<evidence type="ECO:0000313" key="9">
    <source>
        <dbReference type="Proteomes" id="UP000321083"/>
    </source>
</evidence>
<dbReference type="GO" id="GO:0009063">
    <property type="term" value="P:amino acid catabolic process"/>
    <property type="evidence" value="ECO:0007669"/>
    <property type="project" value="TreeGrafter"/>
</dbReference>
<sequence>MTAWLLSRLANQPIELTLFEASSRTGGKIHTPRFQSLPVSYEAGAAEFYDYSPIDHDPLKSLIHELGLSITPMGGNSVFLDRRRYATTEDVATGLGPAVRQNWLTFHEQARGSISPREFYESDNSDPGPLAIAAPSMQPAVRFSTIRDRLQSPALQGFLETMIHSDLATEWTQTDVAYGLQNYLMNHPDYMRLYSITGGNEQLVQRLRQLTPMNVQLNHSVLAVSRAETQKIRLQISHQDSLTEQDFDFAVLCLPIRPLRSVSFLGPRLTQAMQRHFRQFDHPAHYLRVTLLFQRPFWKDWLADSWCMLDAWGGCYLYDETSRQPDSVCGILGWLFGGDAAVELSHLSDAELIRIALKTLPHGQPEADQLLLEGHVHRWIEAVSAMPGGEQATRLDLRHQPDPIEHPGLFLVGDYLFDSTLNGVLDSAECVAGWIAAELERVSRPPAQEIA</sequence>
<evidence type="ECO:0000256" key="3">
    <source>
        <dbReference type="ARBA" id="ARBA00012535"/>
    </source>
</evidence>
<dbReference type="GO" id="GO:0050361">
    <property type="term" value="F:tryptophan 2-monooxygenase activity"/>
    <property type="evidence" value="ECO:0007669"/>
    <property type="project" value="UniProtKB-EC"/>
</dbReference>
<accession>A0A5C6M611</accession>
<dbReference type="AlphaFoldDB" id="A0A5C6M611"/>
<comment type="similarity">
    <text evidence="2">Belongs to the tryptophan 2-monooxygenase family.</text>
</comment>
<dbReference type="InterPro" id="IPR036188">
    <property type="entry name" value="FAD/NAD-bd_sf"/>
</dbReference>
<evidence type="ECO:0000256" key="2">
    <source>
        <dbReference type="ARBA" id="ARBA00005833"/>
    </source>
</evidence>
<dbReference type="InterPro" id="IPR002937">
    <property type="entry name" value="Amino_oxidase"/>
</dbReference>
<comment type="caution">
    <text evidence="8">The sequence shown here is derived from an EMBL/GenBank/DDBJ whole genome shotgun (WGS) entry which is preliminary data.</text>
</comment>
<dbReference type="InterPro" id="IPR050281">
    <property type="entry name" value="Flavin_monoamine_oxidase"/>
</dbReference>
<evidence type="ECO:0000256" key="4">
    <source>
        <dbReference type="ARBA" id="ARBA00017871"/>
    </source>
</evidence>
<dbReference type="Pfam" id="PF01593">
    <property type="entry name" value="Amino_oxidase"/>
    <property type="match status" value="1"/>
</dbReference>
<dbReference type="PANTHER" id="PTHR10742:SF342">
    <property type="entry name" value="AMINE OXIDASE"/>
    <property type="match status" value="1"/>
</dbReference>
<proteinExistence type="inferred from homology"/>
<dbReference type="GO" id="GO:0009851">
    <property type="term" value="P:auxin biosynthetic process"/>
    <property type="evidence" value="ECO:0007669"/>
    <property type="project" value="UniProtKB-KW"/>
</dbReference>
<evidence type="ECO:0000313" key="8">
    <source>
        <dbReference type="EMBL" id="TWW09559.1"/>
    </source>
</evidence>
<reference evidence="8 9" key="2">
    <citation type="submission" date="2019-08" db="EMBL/GenBank/DDBJ databases">
        <authorList>
            <person name="Henke P."/>
        </authorList>
    </citation>
    <scope>NUCLEOTIDE SEQUENCE [LARGE SCALE GENOMIC DNA]</scope>
    <source>
        <strain evidence="8">Phe10_nw2017</strain>
    </source>
</reference>
<dbReference type="EC" id="1.13.12.3" evidence="3"/>
<dbReference type="SUPFAM" id="SSF54373">
    <property type="entry name" value="FAD-linked reductases, C-terminal domain"/>
    <property type="match status" value="1"/>
</dbReference>
<keyword evidence="5" id="KW-0073">Auxin biosynthesis</keyword>
<comment type="pathway">
    <text evidence="1">Plant hormone metabolism; auxin biosynthesis.</text>
</comment>
<evidence type="ECO:0000256" key="1">
    <source>
        <dbReference type="ARBA" id="ARBA00004814"/>
    </source>
</evidence>
<feature type="domain" description="Amine oxidase" evidence="7">
    <location>
        <begin position="8"/>
        <end position="432"/>
    </location>
</feature>
<dbReference type="Proteomes" id="UP000321083">
    <property type="component" value="Unassembled WGS sequence"/>
</dbReference>
<comment type="catalytic activity">
    <reaction evidence="6">
        <text>L-tryptophan + O2 = indole-3-acetamide + CO2 + H2O</text>
        <dbReference type="Rhea" id="RHEA:16165"/>
        <dbReference type="ChEBI" id="CHEBI:15377"/>
        <dbReference type="ChEBI" id="CHEBI:15379"/>
        <dbReference type="ChEBI" id="CHEBI:16031"/>
        <dbReference type="ChEBI" id="CHEBI:16526"/>
        <dbReference type="ChEBI" id="CHEBI:57912"/>
        <dbReference type="EC" id="1.13.12.3"/>
    </reaction>
</comment>
<protein>
    <recommendedName>
        <fullName evidence="4">Tryptophan 2-monooxygenase</fullName>
        <ecNumber evidence="3">1.13.12.3</ecNumber>
    </recommendedName>
</protein>
<organism evidence="8 9">
    <name type="scientific">Planctomyces bekefii</name>
    <dbReference type="NCBI Taxonomy" id="1653850"/>
    <lineage>
        <taxon>Bacteria</taxon>
        <taxon>Pseudomonadati</taxon>
        <taxon>Planctomycetota</taxon>
        <taxon>Planctomycetia</taxon>
        <taxon>Planctomycetales</taxon>
        <taxon>Planctomycetaceae</taxon>
        <taxon>Planctomyces</taxon>
    </lineage>
</organism>
<evidence type="ECO:0000256" key="5">
    <source>
        <dbReference type="ARBA" id="ARBA00023070"/>
    </source>
</evidence>
<dbReference type="EMBL" id="SRHE01000238">
    <property type="protein sequence ID" value="TWW09559.1"/>
    <property type="molecule type" value="Genomic_DNA"/>
</dbReference>
<evidence type="ECO:0000256" key="6">
    <source>
        <dbReference type="ARBA" id="ARBA00047321"/>
    </source>
</evidence>
<evidence type="ECO:0000259" key="7">
    <source>
        <dbReference type="Pfam" id="PF01593"/>
    </source>
</evidence>
<dbReference type="PANTHER" id="PTHR10742">
    <property type="entry name" value="FLAVIN MONOAMINE OXIDASE"/>
    <property type="match status" value="1"/>
</dbReference>
<gene>
    <name evidence="8" type="ORF">E3A20_13110</name>
</gene>
<dbReference type="GO" id="GO:0001716">
    <property type="term" value="F:L-amino-acid oxidase activity"/>
    <property type="evidence" value="ECO:0007669"/>
    <property type="project" value="TreeGrafter"/>
</dbReference>
<feature type="non-terminal residue" evidence="8">
    <location>
        <position position="451"/>
    </location>
</feature>
<name>A0A5C6M611_9PLAN</name>
<keyword evidence="9" id="KW-1185">Reference proteome</keyword>